<dbReference type="PANTHER" id="PTHR43479:SF11">
    <property type="entry name" value="ACREF_ENVCD OPERON REPRESSOR-RELATED"/>
    <property type="match status" value="1"/>
</dbReference>
<dbReference type="InterPro" id="IPR009057">
    <property type="entry name" value="Homeodomain-like_sf"/>
</dbReference>
<dbReference type="InterPro" id="IPR041490">
    <property type="entry name" value="KstR2_TetR_C"/>
</dbReference>
<gene>
    <name evidence="4" type="ORF">H2204_012460</name>
</gene>
<feature type="domain" description="HTH tetR-type" evidence="3">
    <location>
        <begin position="28"/>
        <end position="88"/>
    </location>
</feature>
<dbReference type="SUPFAM" id="SSF48498">
    <property type="entry name" value="Tetracyclin repressor-like, C-terminal domain"/>
    <property type="match status" value="1"/>
</dbReference>
<dbReference type="Pfam" id="PF17932">
    <property type="entry name" value="TetR_C_24"/>
    <property type="match status" value="1"/>
</dbReference>
<organism evidence="4">
    <name type="scientific">Knufia peltigerae</name>
    <dbReference type="NCBI Taxonomy" id="1002370"/>
    <lineage>
        <taxon>Eukaryota</taxon>
        <taxon>Fungi</taxon>
        <taxon>Dikarya</taxon>
        <taxon>Ascomycota</taxon>
        <taxon>Pezizomycotina</taxon>
        <taxon>Eurotiomycetes</taxon>
        <taxon>Chaetothyriomycetidae</taxon>
        <taxon>Chaetothyriales</taxon>
        <taxon>Trichomeriaceae</taxon>
        <taxon>Knufia</taxon>
    </lineage>
</organism>
<dbReference type="Gene3D" id="1.10.357.10">
    <property type="entry name" value="Tetracycline Repressor, domain 2"/>
    <property type="match status" value="1"/>
</dbReference>
<evidence type="ECO:0000259" key="3">
    <source>
        <dbReference type="PROSITE" id="PS50977"/>
    </source>
</evidence>
<dbReference type="PROSITE" id="PS01081">
    <property type="entry name" value="HTH_TETR_1"/>
    <property type="match status" value="1"/>
</dbReference>
<dbReference type="Pfam" id="PF00440">
    <property type="entry name" value="TetR_N"/>
    <property type="match status" value="1"/>
</dbReference>
<dbReference type="InterPro" id="IPR036271">
    <property type="entry name" value="Tet_transcr_reg_TetR-rel_C_sf"/>
</dbReference>
<evidence type="ECO:0000313" key="4">
    <source>
        <dbReference type="EMBL" id="KAJ9620035.1"/>
    </source>
</evidence>
<proteinExistence type="predicted"/>
<dbReference type="AlphaFoldDB" id="A0AA38XSH6"/>
<dbReference type="GO" id="GO:0003677">
    <property type="term" value="F:DNA binding"/>
    <property type="evidence" value="ECO:0007669"/>
    <property type="project" value="UniProtKB-KW"/>
</dbReference>
<feature type="compositionally biased region" description="Polar residues" evidence="2">
    <location>
        <begin position="1"/>
        <end position="10"/>
    </location>
</feature>
<dbReference type="InterPro" id="IPR001647">
    <property type="entry name" value="HTH_TetR"/>
</dbReference>
<dbReference type="PRINTS" id="PR00455">
    <property type="entry name" value="HTHTETR"/>
</dbReference>
<dbReference type="InterPro" id="IPR023772">
    <property type="entry name" value="DNA-bd_HTH_TetR-type_CS"/>
</dbReference>
<dbReference type="InterPro" id="IPR050624">
    <property type="entry name" value="HTH-type_Tx_Regulator"/>
</dbReference>
<feature type="region of interest" description="Disordered" evidence="2">
    <location>
        <begin position="1"/>
        <end position="23"/>
    </location>
</feature>
<reference evidence="4" key="1">
    <citation type="submission" date="2022-10" db="EMBL/GenBank/DDBJ databases">
        <title>Culturing micro-colonial fungi from biological soil crusts in the Mojave desert and describing Neophaeococcomyces mojavensis, and introducing the new genera and species Taxawa tesnikishii.</title>
        <authorList>
            <person name="Kurbessoian T."/>
            <person name="Stajich J.E."/>
        </authorList>
    </citation>
    <scope>NUCLEOTIDE SEQUENCE</scope>
    <source>
        <strain evidence="4">TK_35</strain>
    </source>
</reference>
<evidence type="ECO:0000256" key="1">
    <source>
        <dbReference type="ARBA" id="ARBA00023125"/>
    </source>
</evidence>
<dbReference type="SUPFAM" id="SSF46689">
    <property type="entry name" value="Homeodomain-like"/>
    <property type="match status" value="1"/>
</dbReference>
<sequence length="220" mass="23776">MAPSLFQSGSPPMIPSHASAKSRTKPAEIRLEELMDAAEALFLSRGVEATTISDIVAAADVAKGTFYTYFASKGEILQALAKRYTERFLAEVELAVEQHPAIAGEARLRAWIEANIRIYARTHALHDVVFANHHHHERGNADRNAIQQQLSAILESGVEAGLWSLPAPRITASLIYAGVHGATDDLIAAPEQSPDTFIAAVVTDCLRMVGIAATAAKKRR</sequence>
<evidence type="ECO:0000256" key="2">
    <source>
        <dbReference type="SAM" id="MobiDB-lite"/>
    </source>
</evidence>
<keyword evidence="1" id="KW-0238">DNA-binding</keyword>
<name>A0AA38XSH6_9EURO</name>
<dbReference type="PANTHER" id="PTHR43479">
    <property type="entry name" value="ACREF/ENVCD OPERON REPRESSOR-RELATED"/>
    <property type="match status" value="1"/>
</dbReference>
<dbReference type="EMBL" id="JAPDRN010000128">
    <property type="protein sequence ID" value="KAJ9620035.1"/>
    <property type="molecule type" value="Genomic_DNA"/>
</dbReference>
<dbReference type="PROSITE" id="PS50977">
    <property type="entry name" value="HTH_TETR_2"/>
    <property type="match status" value="1"/>
</dbReference>
<protein>
    <recommendedName>
        <fullName evidence="3">HTH tetR-type domain-containing protein</fullName>
    </recommendedName>
</protein>
<accession>A0AA38XSH6</accession>
<dbReference type="Gene3D" id="1.10.10.60">
    <property type="entry name" value="Homeodomain-like"/>
    <property type="match status" value="1"/>
</dbReference>
<comment type="caution">
    <text evidence="4">The sequence shown here is derived from an EMBL/GenBank/DDBJ whole genome shotgun (WGS) entry which is preliminary data.</text>
</comment>